<dbReference type="AlphaFoldDB" id="A0A0D2PA83"/>
<dbReference type="InterPro" id="IPR020471">
    <property type="entry name" value="AKR"/>
</dbReference>
<dbReference type="PIRSF" id="PIRSF000097">
    <property type="entry name" value="AKR"/>
    <property type="match status" value="1"/>
</dbReference>
<feature type="domain" description="NADP-dependent oxidoreductase" evidence="7">
    <location>
        <begin position="20"/>
        <end position="269"/>
    </location>
</feature>
<dbReference type="OMA" id="AVGIGCW"/>
<dbReference type="InterPro" id="IPR018170">
    <property type="entry name" value="Aldo/ket_reductase_CS"/>
</dbReference>
<evidence type="ECO:0000256" key="4">
    <source>
        <dbReference type="PIRSR" id="PIRSR000097-1"/>
    </source>
</evidence>
<evidence type="ECO:0000256" key="6">
    <source>
        <dbReference type="PIRSR" id="PIRSR000097-3"/>
    </source>
</evidence>
<evidence type="ECO:0000313" key="8">
    <source>
        <dbReference type="EMBL" id="KJA27804.1"/>
    </source>
</evidence>
<dbReference type="Gene3D" id="3.20.20.100">
    <property type="entry name" value="NADP-dependent oxidoreductase domain"/>
    <property type="match status" value="1"/>
</dbReference>
<name>A0A0D2PA83_HYPSF</name>
<dbReference type="OrthoDB" id="5945798at2759"/>
<dbReference type="PROSITE" id="PS51257">
    <property type="entry name" value="PROKAR_LIPOPROTEIN"/>
    <property type="match status" value="1"/>
</dbReference>
<dbReference type="CDD" id="cd19071">
    <property type="entry name" value="AKR_AKR1-5-like"/>
    <property type="match status" value="1"/>
</dbReference>
<dbReference type="SUPFAM" id="SSF51430">
    <property type="entry name" value="NAD(P)-linked oxidoreductase"/>
    <property type="match status" value="1"/>
</dbReference>
<dbReference type="PROSITE" id="PS00062">
    <property type="entry name" value="ALDOKETO_REDUCTASE_2"/>
    <property type="match status" value="1"/>
</dbReference>
<dbReference type="Proteomes" id="UP000054270">
    <property type="component" value="Unassembled WGS sequence"/>
</dbReference>
<keyword evidence="2" id="KW-0521">NADP</keyword>
<dbReference type="PROSITE" id="PS00798">
    <property type="entry name" value="ALDOKETO_REDUCTASE_1"/>
    <property type="match status" value="1"/>
</dbReference>
<accession>A0A0D2PA83</accession>
<evidence type="ECO:0000256" key="1">
    <source>
        <dbReference type="ARBA" id="ARBA00007905"/>
    </source>
</evidence>
<dbReference type="FunFam" id="3.20.20.100:FF:000002">
    <property type="entry name" value="2,5-diketo-D-gluconic acid reductase A"/>
    <property type="match status" value="1"/>
</dbReference>
<keyword evidence="3" id="KW-0560">Oxidoreductase</keyword>
<feature type="binding site" evidence="5">
    <location>
        <position position="112"/>
    </location>
    <ligand>
        <name>substrate</name>
    </ligand>
</feature>
<evidence type="ECO:0000259" key="7">
    <source>
        <dbReference type="Pfam" id="PF00248"/>
    </source>
</evidence>
<evidence type="ECO:0000256" key="5">
    <source>
        <dbReference type="PIRSR" id="PIRSR000097-2"/>
    </source>
</evidence>
<dbReference type="PANTHER" id="PTHR43827:SF3">
    <property type="entry name" value="NADP-DEPENDENT OXIDOREDUCTASE DOMAIN-CONTAINING PROTEIN"/>
    <property type="match status" value="1"/>
</dbReference>
<feature type="site" description="Lowers pKa of active site Tyr" evidence="6">
    <location>
        <position position="81"/>
    </location>
</feature>
<proteinExistence type="inferred from homology"/>
<dbReference type="EMBL" id="KN817523">
    <property type="protein sequence ID" value="KJA27804.1"/>
    <property type="molecule type" value="Genomic_DNA"/>
</dbReference>
<dbReference type="Pfam" id="PF00248">
    <property type="entry name" value="Aldo_ket_red"/>
    <property type="match status" value="1"/>
</dbReference>
<protein>
    <recommendedName>
        <fullName evidence="7">NADP-dependent oxidoreductase domain-containing protein</fullName>
    </recommendedName>
</protein>
<dbReference type="PANTHER" id="PTHR43827">
    <property type="entry name" value="2,5-DIKETO-D-GLUCONIC ACID REDUCTASE"/>
    <property type="match status" value="1"/>
</dbReference>
<dbReference type="GO" id="GO:0016616">
    <property type="term" value="F:oxidoreductase activity, acting on the CH-OH group of donors, NAD or NADP as acceptor"/>
    <property type="evidence" value="ECO:0007669"/>
    <property type="project" value="UniProtKB-ARBA"/>
</dbReference>
<dbReference type="InterPro" id="IPR023210">
    <property type="entry name" value="NADP_OxRdtase_dom"/>
</dbReference>
<dbReference type="InterPro" id="IPR036812">
    <property type="entry name" value="NAD(P)_OxRdtase_dom_sf"/>
</dbReference>
<comment type="similarity">
    <text evidence="1">Belongs to the aldo/keto reductase family.</text>
</comment>
<dbReference type="PRINTS" id="PR00069">
    <property type="entry name" value="ALDKETRDTASE"/>
</dbReference>
<gene>
    <name evidence="8" type="ORF">HYPSUDRAFT_178935</name>
</gene>
<keyword evidence="9" id="KW-1185">Reference proteome</keyword>
<reference evidence="9" key="1">
    <citation type="submission" date="2014-04" db="EMBL/GenBank/DDBJ databases">
        <title>Evolutionary Origins and Diversification of the Mycorrhizal Mutualists.</title>
        <authorList>
            <consortium name="DOE Joint Genome Institute"/>
            <consortium name="Mycorrhizal Genomics Consortium"/>
            <person name="Kohler A."/>
            <person name="Kuo A."/>
            <person name="Nagy L.G."/>
            <person name="Floudas D."/>
            <person name="Copeland A."/>
            <person name="Barry K.W."/>
            <person name="Cichocki N."/>
            <person name="Veneault-Fourrey C."/>
            <person name="LaButti K."/>
            <person name="Lindquist E.A."/>
            <person name="Lipzen A."/>
            <person name="Lundell T."/>
            <person name="Morin E."/>
            <person name="Murat C."/>
            <person name="Riley R."/>
            <person name="Ohm R."/>
            <person name="Sun H."/>
            <person name="Tunlid A."/>
            <person name="Henrissat B."/>
            <person name="Grigoriev I.V."/>
            <person name="Hibbett D.S."/>
            <person name="Martin F."/>
        </authorList>
    </citation>
    <scope>NUCLEOTIDE SEQUENCE [LARGE SCALE GENOMIC DNA]</scope>
    <source>
        <strain evidence="9">FD-334 SS-4</strain>
    </source>
</reference>
<evidence type="ECO:0000256" key="2">
    <source>
        <dbReference type="ARBA" id="ARBA00022857"/>
    </source>
</evidence>
<organism evidence="8 9">
    <name type="scientific">Hypholoma sublateritium (strain FD-334 SS-4)</name>
    <dbReference type="NCBI Taxonomy" id="945553"/>
    <lineage>
        <taxon>Eukaryota</taxon>
        <taxon>Fungi</taxon>
        <taxon>Dikarya</taxon>
        <taxon>Basidiomycota</taxon>
        <taxon>Agaricomycotina</taxon>
        <taxon>Agaricomycetes</taxon>
        <taxon>Agaricomycetidae</taxon>
        <taxon>Agaricales</taxon>
        <taxon>Agaricineae</taxon>
        <taxon>Strophariaceae</taxon>
        <taxon>Hypholoma</taxon>
    </lineage>
</organism>
<dbReference type="STRING" id="945553.A0A0D2PA83"/>
<feature type="active site" description="Proton donor" evidence="4">
    <location>
        <position position="56"/>
    </location>
</feature>
<evidence type="ECO:0000313" key="9">
    <source>
        <dbReference type="Proteomes" id="UP000054270"/>
    </source>
</evidence>
<sequence>MAANRIPSYVLNSGSTMPAVGIGCWMGRSGDGEHVVQMVKNALLLGYRHIDTASNYGDEESVGQAIRQSSIMRSEIFITTKLASEDHGRVSDALNKSLEKLGTNYVDLFLMHWPQALLENGDALQPDENPTYIDTWKDMEQLVKSGKARSIGVSNFSVKTLTHLLSHADIVPAVNQVEAHPCLPQHGLLKFCQNNGIHLTAYSPVGKNKFASHEVVMSIAQHHDVTAAQVLLSWGVQRGTSVIPKTETAQRLSENISIIGLTSLEMRDLDVFHQLPGMHHSVCGFHSLLHGGSCFGWTYDQLGWNMSSGGIAKENEDPLI</sequence>
<evidence type="ECO:0000256" key="3">
    <source>
        <dbReference type="ARBA" id="ARBA00023002"/>
    </source>
</evidence>